<keyword evidence="2" id="KW-1185">Reference proteome</keyword>
<accession>W7C949</accession>
<reference evidence="1 2" key="1">
    <citation type="journal article" date="2014" name="Int. J. Syst. Evol. Microbiol.">
        <title>Listeria floridensis sp. nov., Listeria aquatica sp. nov., Listeria cornellensis sp. nov., Listeria riparia sp. nov. and Listeria grandensis sp. nov., from agricultural and natural environments.</title>
        <authorList>
            <person name="den Bakker H.C."/>
            <person name="Warchocki S."/>
            <person name="Wright E.M."/>
            <person name="Allred A.F."/>
            <person name="Ahlstrom C."/>
            <person name="Manuel C.S."/>
            <person name="Stasiewicz M.J."/>
            <person name="Burrell A."/>
            <person name="Roof S."/>
            <person name="Strawn L."/>
            <person name="Fortes E.D."/>
            <person name="Nightingale K.K."/>
            <person name="Kephart D."/>
            <person name="Wiedmann M."/>
        </authorList>
    </citation>
    <scope>NUCLEOTIDE SEQUENCE [LARGE SCALE GENOMIC DNA]</scope>
    <source>
        <strain evidence="2">FSL F6-969</strain>
    </source>
</reference>
<evidence type="ECO:0000313" key="1">
    <source>
        <dbReference type="EMBL" id="EUJ32221.1"/>
    </source>
</evidence>
<gene>
    <name evidence="1" type="ORF">PCORN_02571</name>
</gene>
<organism evidence="1 2">
    <name type="scientific">Listeria cornellensis FSL F6-0969</name>
    <dbReference type="NCBI Taxonomy" id="1265820"/>
    <lineage>
        <taxon>Bacteria</taxon>
        <taxon>Bacillati</taxon>
        <taxon>Bacillota</taxon>
        <taxon>Bacilli</taxon>
        <taxon>Bacillales</taxon>
        <taxon>Listeriaceae</taxon>
        <taxon>Listeria</taxon>
    </lineage>
</organism>
<dbReference type="EMBL" id="AODE01000006">
    <property type="protein sequence ID" value="EUJ32221.1"/>
    <property type="molecule type" value="Genomic_DNA"/>
</dbReference>
<dbReference type="AlphaFoldDB" id="W7C949"/>
<dbReference type="STRING" id="1265820.PCORN_02571"/>
<name>W7C949_9LIST</name>
<comment type="caution">
    <text evidence="1">The sequence shown here is derived from an EMBL/GenBank/DDBJ whole genome shotgun (WGS) entry which is preliminary data.</text>
</comment>
<dbReference type="PATRIC" id="fig|1265820.5.peg.503"/>
<protein>
    <submittedName>
        <fullName evidence="1">Uncharacterized protein</fullName>
    </submittedName>
</protein>
<sequence length="54" mass="6359">MITRKIMVDAMEYNFQVDGTTWQVDFSKSQTKVKDIRQLALLKENSTFFCTGFF</sequence>
<dbReference type="Proteomes" id="UP000019254">
    <property type="component" value="Unassembled WGS sequence"/>
</dbReference>
<proteinExistence type="predicted"/>
<dbReference type="RefSeq" id="WP_159102510.1">
    <property type="nucleotide sequence ID" value="NZ_AODE01000006.1"/>
</dbReference>
<evidence type="ECO:0000313" key="2">
    <source>
        <dbReference type="Proteomes" id="UP000019254"/>
    </source>
</evidence>